<dbReference type="RefSeq" id="WP_425542192.1">
    <property type="nucleotide sequence ID" value="NZ_BAAADO010000002.1"/>
</dbReference>
<dbReference type="InterPro" id="IPR000587">
    <property type="entry name" value="Creatinase_N"/>
</dbReference>
<keyword evidence="3" id="KW-0378">Hydrolase</keyword>
<evidence type="ECO:0000313" key="3">
    <source>
        <dbReference type="EMBL" id="GAA0488217.1"/>
    </source>
</evidence>
<proteinExistence type="predicted"/>
<dbReference type="InterPro" id="IPR029149">
    <property type="entry name" value="Creatin/AminoP/Spt16_N"/>
</dbReference>
<accession>A0ABN1B164</accession>
<protein>
    <submittedName>
        <fullName evidence="3">Ectoine hydrolase DoeA</fullName>
    </submittedName>
</protein>
<feature type="domain" description="Creatinase N-terminal" evidence="2">
    <location>
        <begin position="11"/>
        <end position="156"/>
    </location>
</feature>
<name>A0ABN1B164_9BACI</name>
<dbReference type="InterPro" id="IPR050659">
    <property type="entry name" value="Peptidase_M24B"/>
</dbReference>
<organism evidence="3 4">
    <name type="scientific">Salinibacillus aidingensis</name>
    <dbReference type="NCBI Taxonomy" id="237684"/>
    <lineage>
        <taxon>Bacteria</taxon>
        <taxon>Bacillati</taxon>
        <taxon>Bacillota</taxon>
        <taxon>Bacilli</taxon>
        <taxon>Bacillales</taxon>
        <taxon>Bacillaceae</taxon>
        <taxon>Salinibacillus</taxon>
    </lineage>
</organism>
<dbReference type="PANTHER" id="PTHR46112">
    <property type="entry name" value="AMINOPEPTIDASE"/>
    <property type="match status" value="1"/>
</dbReference>
<evidence type="ECO:0000259" key="2">
    <source>
        <dbReference type="Pfam" id="PF01321"/>
    </source>
</evidence>
<keyword evidence="4" id="KW-1185">Reference proteome</keyword>
<dbReference type="Proteomes" id="UP001500880">
    <property type="component" value="Unassembled WGS sequence"/>
</dbReference>
<dbReference type="InterPro" id="IPR036005">
    <property type="entry name" value="Creatinase/aminopeptidase-like"/>
</dbReference>
<dbReference type="InterPro" id="IPR000994">
    <property type="entry name" value="Pept_M24"/>
</dbReference>
<dbReference type="Gene3D" id="3.40.350.10">
    <property type="entry name" value="Creatinase/prolidase N-terminal domain"/>
    <property type="match status" value="1"/>
</dbReference>
<dbReference type="CDD" id="cd01066">
    <property type="entry name" value="APP_MetAP"/>
    <property type="match status" value="1"/>
</dbReference>
<dbReference type="PANTHER" id="PTHR46112:SF2">
    <property type="entry name" value="XAA-PRO AMINOPEPTIDASE P-RELATED"/>
    <property type="match status" value="1"/>
</dbReference>
<dbReference type="GO" id="GO:0016787">
    <property type="term" value="F:hydrolase activity"/>
    <property type="evidence" value="ECO:0007669"/>
    <property type="project" value="UniProtKB-KW"/>
</dbReference>
<sequence length="388" mass="44137">MMFPIMEYKERMKKTKERMALEGMDVLLVTNPSNMNYLSGYDAWSFYVHQMLVVILDEDQPLWIGRKQDANSAKTTTWIDHENIFSYTDDYVHAITKHPMDEIARILTEKGFGNCVIAVEKENYYFTAKAFEQLQKGLPQATFKDASLLVNYVRLIKSDTEISYMKRAGKLVEKAMKTAVEQIKEGVRENEVVANIFYTQIWGTHEFGGDYPSIVPLLPSGESTSSPHITWSDKSYGNGDYVIIELAGCYKRYHAPLARTLVIGEASQKAKDTAKVVNEGIEETLAFIKPGVTCEEIEEVWRTTVAQYGFIKDSRIGYSMGLSYPPDWGEHTASLRAGDKTILRPNMTFHLIPGIWYEDFGIEISESFAVTDSGIETFANFSRDLFEK</sequence>
<reference evidence="3 4" key="1">
    <citation type="journal article" date="2019" name="Int. J. Syst. Evol. Microbiol.">
        <title>The Global Catalogue of Microorganisms (GCM) 10K type strain sequencing project: providing services to taxonomists for standard genome sequencing and annotation.</title>
        <authorList>
            <consortium name="The Broad Institute Genomics Platform"/>
            <consortium name="The Broad Institute Genome Sequencing Center for Infectious Disease"/>
            <person name="Wu L."/>
            <person name="Ma J."/>
        </authorList>
    </citation>
    <scope>NUCLEOTIDE SEQUENCE [LARGE SCALE GENOMIC DNA]</scope>
    <source>
        <strain evidence="3 4">JCM 12389</strain>
    </source>
</reference>
<gene>
    <name evidence="3" type="primary">doeA_1</name>
    <name evidence="3" type="ORF">GCM10008986_12300</name>
</gene>
<feature type="domain" description="Peptidase M24" evidence="1">
    <location>
        <begin position="164"/>
        <end position="372"/>
    </location>
</feature>
<dbReference type="SUPFAM" id="SSF55920">
    <property type="entry name" value="Creatinase/aminopeptidase"/>
    <property type="match status" value="1"/>
</dbReference>
<dbReference type="EMBL" id="BAAADO010000002">
    <property type="protein sequence ID" value="GAA0488217.1"/>
    <property type="molecule type" value="Genomic_DNA"/>
</dbReference>
<dbReference type="SUPFAM" id="SSF53092">
    <property type="entry name" value="Creatinase/prolidase N-terminal domain"/>
    <property type="match status" value="1"/>
</dbReference>
<evidence type="ECO:0000259" key="1">
    <source>
        <dbReference type="Pfam" id="PF00557"/>
    </source>
</evidence>
<dbReference type="Pfam" id="PF01321">
    <property type="entry name" value="Creatinase_N"/>
    <property type="match status" value="1"/>
</dbReference>
<dbReference type="Gene3D" id="3.90.230.10">
    <property type="entry name" value="Creatinase/methionine aminopeptidase superfamily"/>
    <property type="match status" value="1"/>
</dbReference>
<comment type="caution">
    <text evidence="3">The sequence shown here is derived from an EMBL/GenBank/DDBJ whole genome shotgun (WGS) entry which is preliminary data.</text>
</comment>
<dbReference type="Pfam" id="PF00557">
    <property type="entry name" value="Peptidase_M24"/>
    <property type="match status" value="1"/>
</dbReference>
<evidence type="ECO:0000313" key="4">
    <source>
        <dbReference type="Proteomes" id="UP001500880"/>
    </source>
</evidence>